<evidence type="ECO:0008006" key="3">
    <source>
        <dbReference type="Google" id="ProtNLM"/>
    </source>
</evidence>
<gene>
    <name evidence="1" type="ORF">EWE74_15630</name>
</gene>
<reference evidence="1 2" key="1">
    <citation type="submission" date="2019-02" db="EMBL/GenBank/DDBJ databases">
        <authorList>
            <person name="Li Y."/>
        </authorList>
    </citation>
    <scope>NUCLEOTIDE SEQUENCE [LARGE SCALE GENOMIC DNA]</scope>
    <source>
        <strain evidence="1 2">30C10-4-7</strain>
    </source>
</reference>
<keyword evidence="2" id="KW-1185">Reference proteome</keyword>
<comment type="caution">
    <text evidence="1">The sequence shown here is derived from an EMBL/GenBank/DDBJ whole genome shotgun (WGS) entry which is preliminary data.</text>
</comment>
<dbReference type="Proteomes" id="UP000292855">
    <property type="component" value="Unassembled WGS sequence"/>
</dbReference>
<proteinExistence type="predicted"/>
<dbReference type="InterPro" id="IPR036390">
    <property type="entry name" value="WH_DNA-bd_sf"/>
</dbReference>
<dbReference type="RefSeq" id="WP_130142539.1">
    <property type="nucleotide sequence ID" value="NZ_SGIT01000003.1"/>
</dbReference>
<dbReference type="SUPFAM" id="SSF46785">
    <property type="entry name" value="Winged helix' DNA-binding domain"/>
    <property type="match status" value="1"/>
</dbReference>
<dbReference type="GO" id="GO:0003700">
    <property type="term" value="F:DNA-binding transcription factor activity"/>
    <property type="evidence" value="ECO:0007669"/>
    <property type="project" value="InterPro"/>
</dbReference>
<sequence>MEEAKDMIMTLLADNGYVVSQKRRVIIDILCRKKYIQSVDDFWWDIRRQHNISWATVYNTIRLLVQIGCVIPADTESRQQQFTLCV</sequence>
<dbReference type="Pfam" id="PF01475">
    <property type="entry name" value="FUR"/>
    <property type="match status" value="1"/>
</dbReference>
<protein>
    <recommendedName>
        <fullName evidence="3">Fur family transcriptional regulator</fullName>
    </recommendedName>
</protein>
<dbReference type="OrthoDB" id="769086at2"/>
<organism evidence="1 2">
    <name type="scientific">Sphingobacterium corticibacterium</name>
    <dbReference type="NCBI Taxonomy" id="2484746"/>
    <lineage>
        <taxon>Bacteria</taxon>
        <taxon>Pseudomonadati</taxon>
        <taxon>Bacteroidota</taxon>
        <taxon>Sphingobacteriia</taxon>
        <taxon>Sphingobacteriales</taxon>
        <taxon>Sphingobacteriaceae</taxon>
        <taxon>Sphingobacterium</taxon>
    </lineage>
</organism>
<evidence type="ECO:0000313" key="2">
    <source>
        <dbReference type="Proteomes" id="UP000292855"/>
    </source>
</evidence>
<name>A0A4Q6XNA3_9SPHI</name>
<dbReference type="AlphaFoldDB" id="A0A4Q6XNA3"/>
<dbReference type="Gene3D" id="1.10.10.10">
    <property type="entry name" value="Winged helix-like DNA-binding domain superfamily/Winged helix DNA-binding domain"/>
    <property type="match status" value="1"/>
</dbReference>
<evidence type="ECO:0000313" key="1">
    <source>
        <dbReference type="EMBL" id="RZF58754.1"/>
    </source>
</evidence>
<accession>A0A4Q6XNA3</accession>
<dbReference type="InterPro" id="IPR002481">
    <property type="entry name" value="FUR"/>
</dbReference>
<dbReference type="EMBL" id="SGIT01000003">
    <property type="protein sequence ID" value="RZF58754.1"/>
    <property type="molecule type" value="Genomic_DNA"/>
</dbReference>
<dbReference type="InterPro" id="IPR036388">
    <property type="entry name" value="WH-like_DNA-bd_sf"/>
</dbReference>